<dbReference type="AlphaFoldDB" id="A0A9P7JBS4"/>
<name>A0A9P7JBS4_9AGAM</name>
<dbReference type="RefSeq" id="XP_041191064.1">
    <property type="nucleotide sequence ID" value="XM_041336127.1"/>
</dbReference>
<feature type="transmembrane region" description="Helical" evidence="1">
    <location>
        <begin position="28"/>
        <end position="49"/>
    </location>
</feature>
<gene>
    <name evidence="2" type="ORF">BJ212DRAFT_1367081</name>
</gene>
<keyword evidence="1" id="KW-0812">Transmembrane</keyword>
<protein>
    <submittedName>
        <fullName evidence="2">Uncharacterized protein</fullName>
    </submittedName>
</protein>
<keyword evidence="1" id="KW-0472">Membrane</keyword>
<evidence type="ECO:0000313" key="3">
    <source>
        <dbReference type="Proteomes" id="UP000807769"/>
    </source>
</evidence>
<keyword evidence="3" id="KW-1185">Reference proteome</keyword>
<dbReference type="GeneID" id="64630144"/>
<organism evidence="2 3">
    <name type="scientific">Suillus subaureus</name>
    <dbReference type="NCBI Taxonomy" id="48587"/>
    <lineage>
        <taxon>Eukaryota</taxon>
        <taxon>Fungi</taxon>
        <taxon>Dikarya</taxon>
        <taxon>Basidiomycota</taxon>
        <taxon>Agaricomycotina</taxon>
        <taxon>Agaricomycetes</taxon>
        <taxon>Agaricomycetidae</taxon>
        <taxon>Boletales</taxon>
        <taxon>Suillineae</taxon>
        <taxon>Suillaceae</taxon>
        <taxon>Suillus</taxon>
    </lineage>
</organism>
<reference evidence="2" key="1">
    <citation type="journal article" date="2020" name="New Phytol.">
        <title>Comparative genomics reveals dynamic genome evolution in host specialist ectomycorrhizal fungi.</title>
        <authorList>
            <person name="Lofgren L.A."/>
            <person name="Nguyen N.H."/>
            <person name="Vilgalys R."/>
            <person name="Ruytinx J."/>
            <person name="Liao H.L."/>
            <person name="Branco S."/>
            <person name="Kuo A."/>
            <person name="LaButti K."/>
            <person name="Lipzen A."/>
            <person name="Andreopoulos W."/>
            <person name="Pangilinan J."/>
            <person name="Riley R."/>
            <person name="Hundley H."/>
            <person name="Na H."/>
            <person name="Barry K."/>
            <person name="Grigoriev I.V."/>
            <person name="Stajich J.E."/>
            <person name="Kennedy P.G."/>
        </authorList>
    </citation>
    <scope>NUCLEOTIDE SEQUENCE</scope>
    <source>
        <strain evidence="2">MN1</strain>
    </source>
</reference>
<accession>A0A9P7JBS4</accession>
<dbReference type="Proteomes" id="UP000807769">
    <property type="component" value="Unassembled WGS sequence"/>
</dbReference>
<evidence type="ECO:0000256" key="1">
    <source>
        <dbReference type="SAM" id="Phobius"/>
    </source>
</evidence>
<keyword evidence="1" id="KW-1133">Transmembrane helix</keyword>
<proteinExistence type="predicted"/>
<dbReference type="OrthoDB" id="10435128at2759"/>
<sequence>MAQKANIGQRLPVFQIRRFFSPGYDRHYRARVFIFSTSTTVVAGIRVMYEAAMSLPISKFVWLPVILSCVYSPGLMSYAYSVDIKEET</sequence>
<dbReference type="EMBL" id="JABBWG010000024">
    <property type="protein sequence ID" value="KAG1813190.1"/>
    <property type="molecule type" value="Genomic_DNA"/>
</dbReference>
<evidence type="ECO:0000313" key="2">
    <source>
        <dbReference type="EMBL" id="KAG1813190.1"/>
    </source>
</evidence>
<feature type="transmembrane region" description="Helical" evidence="1">
    <location>
        <begin position="61"/>
        <end position="80"/>
    </location>
</feature>
<comment type="caution">
    <text evidence="2">The sequence shown here is derived from an EMBL/GenBank/DDBJ whole genome shotgun (WGS) entry which is preliminary data.</text>
</comment>